<dbReference type="HOGENOM" id="CLU_075974_0_0_1"/>
<dbReference type="eggNOG" id="KOG4356">
    <property type="taxonomic scope" value="Eukaryota"/>
</dbReference>
<comment type="similarity">
    <text evidence="1">Belongs to the PIH1 family.</text>
</comment>
<evidence type="ECO:0000259" key="5">
    <source>
        <dbReference type="Pfam" id="PF18201"/>
    </source>
</evidence>
<accession>A0A0D3KJU1</accession>
<dbReference type="Pfam" id="PF18201">
    <property type="entry name" value="PIH1_CS"/>
    <property type="match status" value="1"/>
</dbReference>
<feature type="domain" description="PIH1 N-terminal" evidence="4">
    <location>
        <begin position="47"/>
        <end position="143"/>
    </location>
</feature>
<dbReference type="KEGG" id="ehx:EMIHUDRAFT_226865"/>
<name>A0A0D3KJU1_EMIH1</name>
<protein>
    <recommendedName>
        <fullName evidence="2">PIH1 domain-containing protein 1</fullName>
    </recommendedName>
</protein>
<dbReference type="GeneID" id="17281297"/>
<dbReference type="PANTHER" id="PTHR22997">
    <property type="entry name" value="PIH1 DOMAIN-CONTAINING PROTEIN 1"/>
    <property type="match status" value="1"/>
</dbReference>
<dbReference type="InterPro" id="IPR012981">
    <property type="entry name" value="PIH1_N"/>
</dbReference>
<reference evidence="6" key="2">
    <citation type="submission" date="2024-10" db="UniProtKB">
        <authorList>
            <consortium name="EnsemblProtists"/>
        </authorList>
    </citation>
    <scope>IDENTIFICATION</scope>
</reference>
<dbReference type="PaxDb" id="2903-EOD36026"/>
<evidence type="ECO:0000256" key="1">
    <source>
        <dbReference type="ARBA" id="ARBA00008511"/>
    </source>
</evidence>
<evidence type="ECO:0000256" key="3">
    <source>
        <dbReference type="SAM" id="MobiDB-lite"/>
    </source>
</evidence>
<evidence type="ECO:0000313" key="6">
    <source>
        <dbReference type="EnsemblProtists" id="EOD36026"/>
    </source>
</evidence>
<evidence type="ECO:0000313" key="7">
    <source>
        <dbReference type="Proteomes" id="UP000013827"/>
    </source>
</evidence>
<dbReference type="InterPro" id="IPR041442">
    <property type="entry name" value="PIH1D1/2/3_CS-like"/>
</dbReference>
<evidence type="ECO:0000259" key="4">
    <source>
        <dbReference type="Pfam" id="PF08190"/>
    </source>
</evidence>
<dbReference type="EnsemblProtists" id="EOD36026">
    <property type="protein sequence ID" value="EOD36026"/>
    <property type="gene ID" value="EMIHUDRAFT_226865"/>
</dbReference>
<feature type="region of interest" description="Disordered" evidence="3">
    <location>
        <begin position="238"/>
        <end position="267"/>
    </location>
</feature>
<dbReference type="InterPro" id="IPR050734">
    <property type="entry name" value="PIH1/Kintoun_subfamily"/>
</dbReference>
<dbReference type="RefSeq" id="XP_005788455.1">
    <property type="nucleotide sequence ID" value="XM_005788398.1"/>
</dbReference>
<dbReference type="PANTHER" id="PTHR22997:SF0">
    <property type="entry name" value="PIH1 DOMAIN-CONTAINING PROTEIN 1"/>
    <property type="match status" value="1"/>
</dbReference>
<sequence>MPPTGLPANAMHMWEFLEELSQSDPAEYDKFVKEQLASASAPNQRRVPEAGFCVRAATGKARTPLWINICSHPAVKPPSSTSDGSVPLAVGVPRGAVLSVAGAAEERGSVCDVVVATEVTARALREEGFREELAALAVDCVKEVLGQKQLLPGGHPLAPGFRSLPPSRTPYVGQAVAFVDARSDSAEGHSGKNDELAAGLENVLQQLGGLDGAAGKGKGAVADLASLKRAMGLGGGSGGIEAASGAANEPRDEATGDGSGLRLPGGATAPRAAVRTAAAGGGAGQAAGPLVQVVGSIDAPPEVPDHSIEEVEGTLKLRVELPRLDCAAGLDARLSDTSAVLRVDGLYELKLELPRTVDSGRASCRFDKKRRRLTVTMPVR</sequence>
<dbReference type="STRING" id="2903.R1FKC3"/>
<organism evidence="6 7">
    <name type="scientific">Emiliania huxleyi (strain CCMP1516)</name>
    <dbReference type="NCBI Taxonomy" id="280463"/>
    <lineage>
        <taxon>Eukaryota</taxon>
        <taxon>Haptista</taxon>
        <taxon>Haptophyta</taxon>
        <taxon>Prymnesiophyceae</taxon>
        <taxon>Isochrysidales</taxon>
        <taxon>Noelaerhabdaceae</taxon>
        <taxon>Emiliania</taxon>
    </lineage>
</organism>
<dbReference type="AlphaFoldDB" id="A0A0D3KJU1"/>
<dbReference type="Pfam" id="PF08190">
    <property type="entry name" value="PIH1"/>
    <property type="match status" value="1"/>
</dbReference>
<dbReference type="Proteomes" id="UP000013827">
    <property type="component" value="Unassembled WGS sequence"/>
</dbReference>
<dbReference type="GO" id="GO:0005737">
    <property type="term" value="C:cytoplasm"/>
    <property type="evidence" value="ECO:0007669"/>
    <property type="project" value="TreeGrafter"/>
</dbReference>
<feature type="domain" description="PIH1D1/2/3 CS-like" evidence="5">
    <location>
        <begin position="311"/>
        <end position="379"/>
    </location>
</feature>
<proteinExistence type="inferred from homology"/>
<dbReference type="OMA" id="WINICSH"/>
<evidence type="ECO:0000256" key="2">
    <source>
        <dbReference type="ARBA" id="ARBA00040540"/>
    </source>
</evidence>
<reference evidence="7" key="1">
    <citation type="journal article" date="2013" name="Nature">
        <title>Pan genome of the phytoplankton Emiliania underpins its global distribution.</title>
        <authorList>
            <person name="Read B.A."/>
            <person name="Kegel J."/>
            <person name="Klute M.J."/>
            <person name="Kuo A."/>
            <person name="Lefebvre S.C."/>
            <person name="Maumus F."/>
            <person name="Mayer C."/>
            <person name="Miller J."/>
            <person name="Monier A."/>
            <person name="Salamov A."/>
            <person name="Young J."/>
            <person name="Aguilar M."/>
            <person name="Claverie J.M."/>
            <person name="Frickenhaus S."/>
            <person name="Gonzalez K."/>
            <person name="Herman E.K."/>
            <person name="Lin Y.C."/>
            <person name="Napier J."/>
            <person name="Ogata H."/>
            <person name="Sarno A.F."/>
            <person name="Shmutz J."/>
            <person name="Schroeder D."/>
            <person name="de Vargas C."/>
            <person name="Verret F."/>
            <person name="von Dassow P."/>
            <person name="Valentin K."/>
            <person name="Van de Peer Y."/>
            <person name="Wheeler G."/>
            <person name="Dacks J.B."/>
            <person name="Delwiche C.F."/>
            <person name="Dyhrman S.T."/>
            <person name="Glockner G."/>
            <person name="John U."/>
            <person name="Richards T."/>
            <person name="Worden A.Z."/>
            <person name="Zhang X."/>
            <person name="Grigoriev I.V."/>
            <person name="Allen A.E."/>
            <person name="Bidle K."/>
            <person name="Borodovsky M."/>
            <person name="Bowler C."/>
            <person name="Brownlee C."/>
            <person name="Cock J.M."/>
            <person name="Elias M."/>
            <person name="Gladyshev V.N."/>
            <person name="Groth M."/>
            <person name="Guda C."/>
            <person name="Hadaegh A."/>
            <person name="Iglesias-Rodriguez M.D."/>
            <person name="Jenkins J."/>
            <person name="Jones B.M."/>
            <person name="Lawson T."/>
            <person name="Leese F."/>
            <person name="Lindquist E."/>
            <person name="Lobanov A."/>
            <person name="Lomsadze A."/>
            <person name="Malik S.B."/>
            <person name="Marsh M.E."/>
            <person name="Mackinder L."/>
            <person name="Mock T."/>
            <person name="Mueller-Roeber B."/>
            <person name="Pagarete A."/>
            <person name="Parker M."/>
            <person name="Probert I."/>
            <person name="Quesneville H."/>
            <person name="Raines C."/>
            <person name="Rensing S.A."/>
            <person name="Riano-Pachon D.M."/>
            <person name="Richier S."/>
            <person name="Rokitta S."/>
            <person name="Shiraiwa Y."/>
            <person name="Soanes D.M."/>
            <person name="van der Giezen M."/>
            <person name="Wahlund T.M."/>
            <person name="Williams B."/>
            <person name="Wilson W."/>
            <person name="Wolfe G."/>
            <person name="Wurch L.L."/>
        </authorList>
    </citation>
    <scope>NUCLEOTIDE SEQUENCE</scope>
</reference>
<keyword evidence="7" id="KW-1185">Reference proteome</keyword>